<dbReference type="Pfam" id="PF00294">
    <property type="entry name" value="PfkB"/>
    <property type="match status" value="1"/>
</dbReference>
<dbReference type="RefSeq" id="WP_051567700.1">
    <property type="nucleotide sequence ID" value="NZ_FOHT01000003.1"/>
</dbReference>
<evidence type="ECO:0000256" key="2">
    <source>
        <dbReference type="ARBA" id="ARBA00022679"/>
    </source>
</evidence>
<dbReference type="CDD" id="cd01167">
    <property type="entry name" value="bac_FRK"/>
    <property type="match status" value="1"/>
</dbReference>
<dbReference type="PROSITE" id="PS00584">
    <property type="entry name" value="PFKB_KINASES_2"/>
    <property type="match status" value="1"/>
</dbReference>
<dbReference type="Gene3D" id="3.40.1190.20">
    <property type="match status" value="1"/>
</dbReference>
<keyword evidence="3 5" id="KW-0418">Kinase</keyword>
<evidence type="ECO:0000313" key="6">
    <source>
        <dbReference type="Proteomes" id="UP000181981"/>
    </source>
</evidence>
<reference evidence="5 6" key="1">
    <citation type="submission" date="2016-10" db="EMBL/GenBank/DDBJ databases">
        <authorList>
            <person name="de Groot N.N."/>
        </authorList>
    </citation>
    <scope>NUCLEOTIDE SEQUENCE [LARGE SCALE GENOMIC DNA]</scope>
    <source>
        <strain evidence="5 6">DSM 25947</strain>
    </source>
</reference>
<keyword evidence="2" id="KW-0808">Transferase</keyword>
<dbReference type="PANTHER" id="PTHR43085:SF57">
    <property type="entry name" value="CARBOHYDRATE KINASE PFKB DOMAIN-CONTAINING PROTEIN"/>
    <property type="match status" value="1"/>
</dbReference>
<comment type="similarity">
    <text evidence="1">Belongs to the carbohydrate kinase PfkB family.</text>
</comment>
<dbReference type="PANTHER" id="PTHR43085">
    <property type="entry name" value="HEXOKINASE FAMILY MEMBER"/>
    <property type="match status" value="1"/>
</dbReference>
<protein>
    <submittedName>
        <fullName evidence="5">Fructokinase</fullName>
    </submittedName>
</protein>
<evidence type="ECO:0000256" key="1">
    <source>
        <dbReference type="ARBA" id="ARBA00010688"/>
    </source>
</evidence>
<dbReference type="EMBL" id="FOHT01000003">
    <property type="protein sequence ID" value="SES90487.1"/>
    <property type="molecule type" value="Genomic_DNA"/>
</dbReference>
<dbReference type="InterPro" id="IPR011611">
    <property type="entry name" value="PfkB_dom"/>
</dbReference>
<dbReference type="InterPro" id="IPR002173">
    <property type="entry name" value="Carboh/pur_kinase_PfkB_CS"/>
</dbReference>
<evidence type="ECO:0000259" key="4">
    <source>
        <dbReference type="Pfam" id="PF00294"/>
    </source>
</evidence>
<dbReference type="OrthoDB" id="9813569at2"/>
<dbReference type="SUPFAM" id="SSF53613">
    <property type="entry name" value="Ribokinase-like"/>
    <property type="match status" value="1"/>
</dbReference>
<organism evidence="5 6">
    <name type="scientific">Draconibacterium orientale</name>
    <dbReference type="NCBI Taxonomy" id="1168034"/>
    <lineage>
        <taxon>Bacteria</taxon>
        <taxon>Pseudomonadati</taxon>
        <taxon>Bacteroidota</taxon>
        <taxon>Bacteroidia</taxon>
        <taxon>Marinilabiliales</taxon>
        <taxon>Prolixibacteraceae</taxon>
        <taxon>Draconibacterium</taxon>
    </lineage>
</organism>
<gene>
    <name evidence="5" type="ORF">SAMN05444285_10391</name>
</gene>
<dbReference type="AlphaFoldDB" id="A0A1I0A8J1"/>
<evidence type="ECO:0000256" key="3">
    <source>
        <dbReference type="ARBA" id="ARBA00022777"/>
    </source>
</evidence>
<evidence type="ECO:0000313" key="5">
    <source>
        <dbReference type="EMBL" id="SES90487.1"/>
    </source>
</evidence>
<dbReference type="GO" id="GO:0016301">
    <property type="term" value="F:kinase activity"/>
    <property type="evidence" value="ECO:0007669"/>
    <property type="project" value="UniProtKB-KW"/>
</dbReference>
<feature type="domain" description="Carbohydrate kinase PfkB" evidence="4">
    <location>
        <begin position="24"/>
        <end position="284"/>
    </location>
</feature>
<dbReference type="Proteomes" id="UP000181981">
    <property type="component" value="Unassembled WGS sequence"/>
</dbReference>
<dbReference type="InterPro" id="IPR029056">
    <property type="entry name" value="Ribokinase-like"/>
</dbReference>
<name>A0A1I0A8J1_9BACT</name>
<accession>A0A1I0A8J1</accession>
<dbReference type="PROSITE" id="PS00583">
    <property type="entry name" value="PFKB_KINASES_1"/>
    <property type="match status" value="1"/>
</dbReference>
<proteinExistence type="inferred from homology"/>
<sequence length="310" mass="34117">MEIKNNEILCFGEVLWDRLPSGAKAGGAPMNVALHLNAIGLDATIASSVGNDEPGAELKKFLEDSGMSTAYIQTDDNLPTSEVLVHLDENNNATYEICEPVAWDNIQLTDSLMKKARQAGLLIYGSLASRNPLTRETLMNLLDYDGLKLIDVNFRKPYDSQEVVEKLLEKTDVVKLNDEELQVFAGWYNRPSSDEHKLMEWFVKHYNIGMLCVTKGEKGALLYCNGKFYEHPGFKVNAVDTVGAGDAFLAGLIASLLNKKESADALAFACATGAFVASKAGATPKYDMDEIEEILSNDQPTIERNNIQIN</sequence>
<dbReference type="InterPro" id="IPR050306">
    <property type="entry name" value="PfkB_Carbo_kinase"/>
</dbReference>